<dbReference type="EMBL" id="WMBQ01000001">
    <property type="protein sequence ID" value="MTD93052.1"/>
    <property type="molecule type" value="Genomic_DNA"/>
</dbReference>
<dbReference type="Pfam" id="PF05099">
    <property type="entry name" value="TerB"/>
    <property type="match status" value="1"/>
</dbReference>
<dbReference type="AlphaFoldDB" id="A0A6I3KHB0"/>
<evidence type="ECO:0000313" key="2">
    <source>
        <dbReference type="EMBL" id="MTD93052.1"/>
    </source>
</evidence>
<sequence>MHGCRRRLVRPGTAAYIRTQRRERQGPSMLQRLLNVLNGREAPGIGAAANDLELAVAALLVEAARMDDVFGADERSAIESLLARRFELSEDDVTALVDEAQRKVESSAQYFPYTSRVTRELECEQRAEIIEMLWRVAFADGVLDPHEDMLIRQIAGLIHVPDRERGLARQRALAAGRQDD</sequence>
<dbReference type="Proteomes" id="UP000440694">
    <property type="component" value="Unassembled WGS sequence"/>
</dbReference>
<dbReference type="CDD" id="cd07313">
    <property type="entry name" value="terB_like_2"/>
    <property type="match status" value="1"/>
</dbReference>
<evidence type="ECO:0000313" key="3">
    <source>
        <dbReference type="Proteomes" id="UP000440694"/>
    </source>
</evidence>
<protein>
    <submittedName>
        <fullName evidence="2">TerB family tellurite resistance protein</fullName>
    </submittedName>
</protein>
<feature type="domain" description="Co-chaperone DjlA N-terminal" evidence="1">
    <location>
        <begin position="53"/>
        <end position="170"/>
    </location>
</feature>
<name>A0A6I3KHB0_9HYPH</name>
<gene>
    <name evidence="2" type="ORF">GIW81_01745</name>
</gene>
<dbReference type="Gene3D" id="1.10.3680.10">
    <property type="entry name" value="TerB-like"/>
    <property type="match status" value="1"/>
</dbReference>
<dbReference type="InterPro" id="IPR029024">
    <property type="entry name" value="TerB-like"/>
</dbReference>
<organism evidence="2 3">
    <name type="scientific">Hyphomicrobium album</name>
    <dbReference type="NCBI Taxonomy" id="2665159"/>
    <lineage>
        <taxon>Bacteria</taxon>
        <taxon>Pseudomonadati</taxon>
        <taxon>Pseudomonadota</taxon>
        <taxon>Alphaproteobacteria</taxon>
        <taxon>Hyphomicrobiales</taxon>
        <taxon>Hyphomicrobiaceae</taxon>
        <taxon>Hyphomicrobium</taxon>
    </lineage>
</organism>
<dbReference type="SUPFAM" id="SSF158682">
    <property type="entry name" value="TerB-like"/>
    <property type="match status" value="1"/>
</dbReference>
<evidence type="ECO:0000259" key="1">
    <source>
        <dbReference type="Pfam" id="PF05099"/>
    </source>
</evidence>
<keyword evidence="3" id="KW-1185">Reference proteome</keyword>
<proteinExistence type="predicted"/>
<dbReference type="InterPro" id="IPR007791">
    <property type="entry name" value="DjlA_N"/>
</dbReference>
<reference evidence="2 3" key="1">
    <citation type="submission" date="2019-11" db="EMBL/GenBank/DDBJ databases">
        <title>Identification of a novel strain.</title>
        <authorList>
            <person name="Xu Q."/>
            <person name="Wang G."/>
        </authorList>
    </citation>
    <scope>NUCLEOTIDE SEQUENCE [LARGE SCALE GENOMIC DNA]</scope>
    <source>
        <strain evidence="3">xq</strain>
    </source>
</reference>
<accession>A0A6I3KHB0</accession>
<comment type="caution">
    <text evidence="2">The sequence shown here is derived from an EMBL/GenBank/DDBJ whole genome shotgun (WGS) entry which is preliminary data.</text>
</comment>